<name>A0ABY9X2W3_9BACT</name>
<keyword evidence="2" id="KW-1185">Reference proteome</keyword>
<accession>A0ABY9X2W3</accession>
<dbReference type="Gene3D" id="3.20.20.80">
    <property type="entry name" value="Glycosidases"/>
    <property type="match status" value="1"/>
</dbReference>
<dbReference type="CDD" id="cd11575">
    <property type="entry name" value="GH99_GH71_like_3"/>
    <property type="match status" value="1"/>
</dbReference>
<dbReference type="RefSeq" id="WP_395807994.1">
    <property type="nucleotide sequence ID" value="NZ_CP043494.1"/>
</dbReference>
<dbReference type="PROSITE" id="PS51257">
    <property type="entry name" value="PROKAR_LIPOPROTEIN"/>
    <property type="match status" value="1"/>
</dbReference>
<proteinExistence type="predicted"/>
<sequence length="566" mass="62439">MTHHRFLTEGAVFAALILTGCGLASPDPQSITRSREKEPTSTLTAPVAVSKTFTKKVYAHLMPWFETKESSGNGTWGAHWTMSNQNPDVVDSSGKRQIASYYYPLIGPYASGDKDVVEYQLLLMKYAGVDGVLIDWPGTLNCVDYPKNKQNAEAFINKTAAVGLEFAIVYEDHNLTLAPTYGCSVPDKLAAARNDMAYLRDNYFPRSNYIKINNAPLLLDFGPQTFKSPGDWSNIFSPLSTKPTFLTLWYQIGDAGANAQGEYPWIYSDFTTGLQNFYDNRPLSVKFGVAYPGFNTFYTAGGWGGPTWGLPYNGTGTFGQTLDMAKNSGVNWIQLATWNDYGEGTMIEPTREFGYGFLTTLQQKLGVPYGQGQLELIAKLYEQRKQYAGDAARQAQLDQAFNYLVALQPDQAASILNGTQPSPTVVNAGFESGLTGWNTWSPDGTAGAAFTETYNGGHNSTYHLTHYSPGAFETWTYQQLYNIPNGNYRVRAWVRKGGDFHFSRLQAKTCAECTPAATELGTYGNWTQLETPTLAVTAGYIEFGLHTKATSGSSFVHLDDVEVIRQ</sequence>
<dbReference type="Gene3D" id="2.60.120.260">
    <property type="entry name" value="Galactose-binding domain-like"/>
    <property type="match status" value="1"/>
</dbReference>
<reference evidence="1 2" key="1">
    <citation type="submission" date="2019-08" db="EMBL/GenBank/DDBJ databases">
        <title>Archangium and Cystobacter genomes.</title>
        <authorList>
            <person name="Chen I.-C.K."/>
            <person name="Wielgoss S."/>
        </authorList>
    </citation>
    <scope>NUCLEOTIDE SEQUENCE [LARGE SCALE GENOMIC DNA]</scope>
    <source>
        <strain evidence="1 2">Cbm 6</strain>
    </source>
</reference>
<dbReference type="EMBL" id="CP043494">
    <property type="protein sequence ID" value="WNG49737.1"/>
    <property type="molecule type" value="Genomic_DNA"/>
</dbReference>
<protein>
    <submittedName>
        <fullName evidence="1">Endo-alpha-mannosidase</fullName>
    </submittedName>
</protein>
<evidence type="ECO:0000313" key="2">
    <source>
        <dbReference type="Proteomes" id="UP001611383"/>
    </source>
</evidence>
<dbReference type="Proteomes" id="UP001611383">
    <property type="component" value="Chromosome"/>
</dbReference>
<evidence type="ECO:0000313" key="1">
    <source>
        <dbReference type="EMBL" id="WNG49737.1"/>
    </source>
</evidence>
<gene>
    <name evidence="1" type="ORF">F0U60_40670</name>
</gene>
<organism evidence="1 2">
    <name type="scientific">Archangium minus</name>
    <dbReference type="NCBI Taxonomy" id="83450"/>
    <lineage>
        <taxon>Bacteria</taxon>
        <taxon>Pseudomonadati</taxon>
        <taxon>Myxococcota</taxon>
        <taxon>Myxococcia</taxon>
        <taxon>Myxococcales</taxon>
        <taxon>Cystobacterineae</taxon>
        <taxon>Archangiaceae</taxon>
        <taxon>Archangium</taxon>
    </lineage>
</organism>